<reference evidence="2 3" key="1">
    <citation type="journal article" date="2020" name="bioRxiv">
        <title>Metabolic contributions of an alphaproteobacterial endosymbiont in the apicomplexan Cardiosporidium cionae.</title>
        <authorList>
            <person name="Hunter E.S."/>
            <person name="Paight C.J."/>
            <person name="Lane C.E."/>
        </authorList>
    </citation>
    <scope>NUCLEOTIDE SEQUENCE [LARGE SCALE GENOMIC DNA]</scope>
    <source>
        <strain evidence="2">ESH_2018</strain>
    </source>
</reference>
<dbReference type="EMBL" id="JADAQX010001260">
    <property type="protein sequence ID" value="KAF8817896.1"/>
    <property type="molecule type" value="Genomic_DNA"/>
</dbReference>
<feature type="domain" description="MINDY deubiquitinase" evidence="1">
    <location>
        <begin position="36"/>
        <end position="435"/>
    </location>
</feature>
<dbReference type="InterPro" id="IPR033979">
    <property type="entry name" value="MINDY_domain"/>
</dbReference>
<gene>
    <name evidence="2" type="ORF">IE077_003017</name>
</gene>
<comment type="caution">
    <text evidence="2">The sequence shown here is derived from an EMBL/GenBank/DDBJ whole genome shotgun (WGS) entry which is preliminary data.</text>
</comment>
<accession>A0ABQ7J542</accession>
<proteinExistence type="predicted"/>
<dbReference type="InterPro" id="IPR007518">
    <property type="entry name" value="MINDY"/>
</dbReference>
<dbReference type="PANTHER" id="PTHR18063:SF6">
    <property type="entry name" value="UBIQUITIN CARBOXYL-TERMINAL HYDROLASE"/>
    <property type="match status" value="1"/>
</dbReference>
<dbReference type="PANTHER" id="PTHR18063">
    <property type="entry name" value="NF-E2 INDUCIBLE PROTEIN"/>
    <property type="match status" value="1"/>
</dbReference>
<evidence type="ECO:0000313" key="3">
    <source>
        <dbReference type="Proteomes" id="UP000823046"/>
    </source>
</evidence>
<evidence type="ECO:0000259" key="1">
    <source>
        <dbReference type="Pfam" id="PF04424"/>
    </source>
</evidence>
<keyword evidence="3" id="KW-1185">Reference proteome</keyword>
<evidence type="ECO:0000313" key="2">
    <source>
        <dbReference type="EMBL" id="KAF8817896.1"/>
    </source>
</evidence>
<dbReference type="Proteomes" id="UP000823046">
    <property type="component" value="Unassembled WGS sequence"/>
</dbReference>
<organism evidence="2 3">
    <name type="scientific">Cardiosporidium cionae</name>
    <dbReference type="NCBI Taxonomy" id="476202"/>
    <lineage>
        <taxon>Eukaryota</taxon>
        <taxon>Sar</taxon>
        <taxon>Alveolata</taxon>
        <taxon>Apicomplexa</taxon>
        <taxon>Aconoidasida</taxon>
        <taxon>Nephromycida</taxon>
        <taxon>Cardiosporidium</taxon>
    </lineage>
</organism>
<protein>
    <recommendedName>
        <fullName evidence="1">MINDY deubiquitinase domain-containing protein</fullName>
    </recommendedName>
</protein>
<name>A0ABQ7J542_9APIC</name>
<sequence>MEGESHYAPTFEELTRTLTDTLDGLVSNTATESPSRFPVRWIMFLERPTAIVLQTSGGPCPLLSIVNILLLRNSFSIHPNASSVSLYDILHALLTVLLKSNRRHLQDLQKAADVRVSLNNIVCLLPQLVHGLDVNCQFTSPTAFEYTLGLALFDLLDITLVHAWIVSADDSYFYPIISRYSYNQLLDKVIEWKLQKQDNDVTGVPVNNNPEDAILPSVSQEDSSVTYKTAQTAVLENFKEQADRIENPLSTCTLTHNVKEFDESKKVYFDKNLVDSLNRSSGGDESIVLGCPFEGRLPSFMSIEIEGATAPLETLLSRDSPFLVRNSEEIQQNIELCDSYPETENTIQEQDIGFIAEEYLNQTASQMTLEGFIALHSTVKERQLVSFFRNNHFNVLFRYQNEFYLLVTASSLSEEAVWERLECVPNECTFFTEKFQPILQPESFIHDNYDPINSSRGSNRIHNDYLIARELQNEYAMVPFQNSSTLKKSKCARQTTAGISSKGEDPEKQGVSLKNVPWFNTETNYPFIRLAAKSKKCQKRDIFGAASGMDV</sequence>
<dbReference type="Pfam" id="PF04424">
    <property type="entry name" value="MINDY_DUB"/>
    <property type="match status" value="1"/>
</dbReference>